<proteinExistence type="predicted"/>
<keyword evidence="1" id="KW-1133">Transmembrane helix</keyword>
<organism evidence="2 3">
    <name type="scientific">Candidatus Lloydbacteria bacterium RIFOXYC12_FULL_46_25</name>
    <dbReference type="NCBI Taxonomy" id="1798670"/>
    <lineage>
        <taxon>Bacteria</taxon>
        <taxon>Candidatus Lloydiibacteriota</taxon>
    </lineage>
</organism>
<sequence length="118" mass="12541">MYKFIIPIGIFAPVLTLAAVSGVEGAIDLVIDFVSALIPFFLSLGILVFFWGIVKFIAHTDDEKAREEGKRVMIWGMVAIFVMVSLWALVGFIQGSLGLGTTGTLGASPVLPTALPAS</sequence>
<keyword evidence="1" id="KW-0812">Transmembrane</keyword>
<feature type="transmembrane region" description="Helical" evidence="1">
    <location>
        <begin position="74"/>
        <end position="93"/>
    </location>
</feature>
<dbReference type="InterPro" id="IPR043993">
    <property type="entry name" value="T4SS_pilin"/>
</dbReference>
<evidence type="ECO:0000313" key="2">
    <source>
        <dbReference type="EMBL" id="OGZ17372.1"/>
    </source>
</evidence>
<name>A0A1G2DVD6_9BACT</name>
<feature type="transmembrane region" description="Helical" evidence="1">
    <location>
        <begin position="35"/>
        <end position="54"/>
    </location>
</feature>
<dbReference type="Proteomes" id="UP000178106">
    <property type="component" value="Unassembled WGS sequence"/>
</dbReference>
<gene>
    <name evidence="2" type="ORF">A2494_00710</name>
</gene>
<evidence type="ECO:0000313" key="3">
    <source>
        <dbReference type="Proteomes" id="UP000178106"/>
    </source>
</evidence>
<dbReference type="EMBL" id="MHLU01000138">
    <property type="protein sequence ID" value="OGZ17372.1"/>
    <property type="molecule type" value="Genomic_DNA"/>
</dbReference>
<dbReference type="Pfam" id="PF18895">
    <property type="entry name" value="T4SS_pilin"/>
    <property type="match status" value="1"/>
</dbReference>
<comment type="caution">
    <text evidence="2">The sequence shown here is derived from an EMBL/GenBank/DDBJ whole genome shotgun (WGS) entry which is preliminary data.</text>
</comment>
<accession>A0A1G2DVD6</accession>
<dbReference type="AlphaFoldDB" id="A0A1G2DVD6"/>
<evidence type="ECO:0000256" key="1">
    <source>
        <dbReference type="SAM" id="Phobius"/>
    </source>
</evidence>
<reference evidence="2 3" key="1">
    <citation type="journal article" date="2016" name="Nat. Commun.">
        <title>Thousands of microbial genomes shed light on interconnected biogeochemical processes in an aquifer system.</title>
        <authorList>
            <person name="Anantharaman K."/>
            <person name="Brown C.T."/>
            <person name="Hug L.A."/>
            <person name="Sharon I."/>
            <person name="Castelle C.J."/>
            <person name="Probst A.J."/>
            <person name="Thomas B.C."/>
            <person name="Singh A."/>
            <person name="Wilkins M.J."/>
            <person name="Karaoz U."/>
            <person name="Brodie E.L."/>
            <person name="Williams K.H."/>
            <person name="Hubbard S.S."/>
            <person name="Banfield J.F."/>
        </authorList>
    </citation>
    <scope>NUCLEOTIDE SEQUENCE [LARGE SCALE GENOMIC DNA]</scope>
</reference>
<keyword evidence="1" id="KW-0472">Membrane</keyword>
<protein>
    <submittedName>
        <fullName evidence="2">Uncharacterized protein</fullName>
    </submittedName>
</protein>